<protein>
    <submittedName>
        <fullName evidence="2">Uncharacterized protein</fullName>
    </submittedName>
</protein>
<organism evidence="2 3">
    <name type="scientific">Paractinoplanes rhizophilus</name>
    <dbReference type="NCBI Taxonomy" id="1416877"/>
    <lineage>
        <taxon>Bacteria</taxon>
        <taxon>Bacillati</taxon>
        <taxon>Actinomycetota</taxon>
        <taxon>Actinomycetes</taxon>
        <taxon>Micromonosporales</taxon>
        <taxon>Micromonosporaceae</taxon>
        <taxon>Paractinoplanes</taxon>
    </lineage>
</organism>
<dbReference type="RefSeq" id="WP_378966892.1">
    <property type="nucleotide sequence ID" value="NZ_JBHTBJ010000006.1"/>
</dbReference>
<dbReference type="EMBL" id="JBHTBJ010000006">
    <property type="protein sequence ID" value="MFC7274682.1"/>
    <property type="molecule type" value="Genomic_DNA"/>
</dbReference>
<feature type="region of interest" description="Disordered" evidence="1">
    <location>
        <begin position="1"/>
        <end position="31"/>
    </location>
</feature>
<sequence length="56" mass="6178">MIASRRRREEITHAPTATIASKISERWPGWGAEPRDFDLHLRAPQTAPTPALGGAE</sequence>
<dbReference type="Proteomes" id="UP001596548">
    <property type="component" value="Unassembled WGS sequence"/>
</dbReference>
<gene>
    <name evidence="2" type="ORF">ACFQS1_11870</name>
</gene>
<keyword evidence="3" id="KW-1185">Reference proteome</keyword>
<proteinExistence type="predicted"/>
<evidence type="ECO:0000256" key="1">
    <source>
        <dbReference type="SAM" id="MobiDB-lite"/>
    </source>
</evidence>
<evidence type="ECO:0000313" key="2">
    <source>
        <dbReference type="EMBL" id="MFC7274682.1"/>
    </source>
</evidence>
<evidence type="ECO:0000313" key="3">
    <source>
        <dbReference type="Proteomes" id="UP001596548"/>
    </source>
</evidence>
<reference evidence="3" key="1">
    <citation type="journal article" date="2019" name="Int. J. Syst. Evol. Microbiol.">
        <title>The Global Catalogue of Microorganisms (GCM) 10K type strain sequencing project: providing services to taxonomists for standard genome sequencing and annotation.</title>
        <authorList>
            <consortium name="The Broad Institute Genomics Platform"/>
            <consortium name="The Broad Institute Genome Sequencing Center for Infectious Disease"/>
            <person name="Wu L."/>
            <person name="Ma J."/>
        </authorList>
    </citation>
    <scope>NUCLEOTIDE SEQUENCE [LARGE SCALE GENOMIC DNA]</scope>
    <source>
        <strain evidence="3">XZYJT-10</strain>
    </source>
</reference>
<comment type="caution">
    <text evidence="2">The sequence shown here is derived from an EMBL/GenBank/DDBJ whole genome shotgun (WGS) entry which is preliminary data.</text>
</comment>
<name>A0ABW2HQL5_9ACTN</name>
<accession>A0ABW2HQL5</accession>